<accession>A0ABS6AHV1</accession>
<protein>
    <submittedName>
        <fullName evidence="7">TM2 domain-containing protein</fullName>
    </submittedName>
</protein>
<feature type="transmembrane region" description="Helical" evidence="5">
    <location>
        <begin position="51"/>
        <end position="78"/>
    </location>
</feature>
<reference evidence="7" key="1">
    <citation type="submission" date="2021-06" db="EMBL/GenBank/DDBJ databases">
        <title>Paracoccus bacterium XHP0099 sp. nov., isolated from the surface waters of the Yellow Sea.</title>
        <authorList>
            <person name="Xue H."/>
            <person name="Zhang D."/>
        </authorList>
    </citation>
    <scope>NUCLEOTIDE SEQUENCE</scope>
    <source>
        <strain evidence="7">XHP0099</strain>
    </source>
</reference>
<keyword evidence="3 5" id="KW-1133">Transmembrane helix</keyword>
<evidence type="ECO:0000256" key="5">
    <source>
        <dbReference type="SAM" id="Phobius"/>
    </source>
</evidence>
<dbReference type="Pfam" id="PF05154">
    <property type="entry name" value="TM2"/>
    <property type="match status" value="1"/>
</dbReference>
<dbReference type="Proteomes" id="UP001166191">
    <property type="component" value="Unassembled WGS sequence"/>
</dbReference>
<gene>
    <name evidence="7" type="ORF">KNW02_08620</name>
</gene>
<dbReference type="EMBL" id="JAHKNG010000011">
    <property type="protein sequence ID" value="MBU3030182.1"/>
    <property type="molecule type" value="Genomic_DNA"/>
</dbReference>
<organism evidence="7 8">
    <name type="scientific">Paracoccus marinaquae</name>
    <dbReference type="NCBI Taxonomy" id="2841926"/>
    <lineage>
        <taxon>Bacteria</taxon>
        <taxon>Pseudomonadati</taxon>
        <taxon>Pseudomonadota</taxon>
        <taxon>Alphaproteobacteria</taxon>
        <taxon>Rhodobacterales</taxon>
        <taxon>Paracoccaceae</taxon>
        <taxon>Paracoccus</taxon>
    </lineage>
</organism>
<proteinExistence type="predicted"/>
<keyword evidence="4 5" id="KW-0472">Membrane</keyword>
<keyword evidence="2 5" id="KW-0812">Transmembrane</keyword>
<name>A0ABS6AHV1_9RHOB</name>
<feature type="domain" description="TM2" evidence="6">
    <location>
        <begin position="18"/>
        <end position="64"/>
    </location>
</feature>
<evidence type="ECO:0000313" key="7">
    <source>
        <dbReference type="EMBL" id="MBU3030182.1"/>
    </source>
</evidence>
<evidence type="ECO:0000256" key="3">
    <source>
        <dbReference type="ARBA" id="ARBA00022989"/>
    </source>
</evidence>
<feature type="transmembrane region" description="Helical" evidence="5">
    <location>
        <begin position="21"/>
        <end position="39"/>
    </location>
</feature>
<sequence length="106" mass="12003">MGVEQQLLIEQRVTNEARSPFVAYLLAILLWGFGAHRFYLGRYMSGFIMLALWGIGWLTAPILIGWLPIALVAVWMVVDLFLIPGMIREDQAVLRQQLAAELAGFR</sequence>
<comment type="subcellular location">
    <subcellularLocation>
        <location evidence="1">Membrane</location>
        <topology evidence="1">Multi-pass membrane protein</topology>
    </subcellularLocation>
</comment>
<keyword evidence="8" id="KW-1185">Reference proteome</keyword>
<comment type="caution">
    <text evidence="7">The sequence shown here is derived from an EMBL/GenBank/DDBJ whole genome shotgun (WGS) entry which is preliminary data.</text>
</comment>
<evidence type="ECO:0000256" key="1">
    <source>
        <dbReference type="ARBA" id="ARBA00004141"/>
    </source>
</evidence>
<evidence type="ECO:0000313" key="8">
    <source>
        <dbReference type="Proteomes" id="UP001166191"/>
    </source>
</evidence>
<dbReference type="InterPro" id="IPR007829">
    <property type="entry name" value="TM2"/>
</dbReference>
<evidence type="ECO:0000259" key="6">
    <source>
        <dbReference type="Pfam" id="PF05154"/>
    </source>
</evidence>
<evidence type="ECO:0000256" key="2">
    <source>
        <dbReference type="ARBA" id="ARBA00022692"/>
    </source>
</evidence>
<dbReference type="RefSeq" id="WP_216032855.1">
    <property type="nucleotide sequence ID" value="NZ_JAHKNG010000011.1"/>
</dbReference>
<evidence type="ECO:0000256" key="4">
    <source>
        <dbReference type="ARBA" id="ARBA00023136"/>
    </source>
</evidence>